<keyword evidence="2" id="KW-1185">Reference proteome</keyword>
<dbReference type="EMBL" id="JALJOR010000008">
    <property type="protein sequence ID" value="KAK9813161.1"/>
    <property type="molecule type" value="Genomic_DNA"/>
</dbReference>
<evidence type="ECO:0000313" key="1">
    <source>
        <dbReference type="EMBL" id="KAK9813161.1"/>
    </source>
</evidence>
<evidence type="ECO:0000313" key="2">
    <source>
        <dbReference type="Proteomes" id="UP001489004"/>
    </source>
</evidence>
<accession>A0AAW1PI06</accession>
<name>A0AAW1PI06_9CHLO</name>
<gene>
    <name evidence="1" type="ORF">WJX72_009997</name>
</gene>
<sequence length="165" mass="17675">MGKGIETPTYTEILRLACGVLLICCACLLAPLYGSHVPVAIVAHAHFTPGSSPPSDVLAVTQPSGTAVELLPETARTAAINVMQGQADAADAPIQATFLWAPLFDMQTSVLHGYHDIHLANLSGPSQRVYIVLPEGFWDPQHEHISAEWLETIANISQRGDKSLL</sequence>
<comment type="caution">
    <text evidence="1">The sequence shown here is derived from an EMBL/GenBank/DDBJ whole genome shotgun (WGS) entry which is preliminary data.</text>
</comment>
<proteinExistence type="predicted"/>
<reference evidence="1 2" key="1">
    <citation type="journal article" date="2024" name="Nat. Commun.">
        <title>Phylogenomics reveals the evolutionary origins of lichenization in chlorophyte algae.</title>
        <authorList>
            <person name="Puginier C."/>
            <person name="Libourel C."/>
            <person name="Otte J."/>
            <person name="Skaloud P."/>
            <person name="Haon M."/>
            <person name="Grisel S."/>
            <person name="Petersen M."/>
            <person name="Berrin J.G."/>
            <person name="Delaux P.M."/>
            <person name="Dal Grande F."/>
            <person name="Keller J."/>
        </authorList>
    </citation>
    <scope>NUCLEOTIDE SEQUENCE [LARGE SCALE GENOMIC DNA]</scope>
    <source>
        <strain evidence="1 2">SAG 2043</strain>
    </source>
</reference>
<dbReference type="Proteomes" id="UP001489004">
    <property type="component" value="Unassembled WGS sequence"/>
</dbReference>
<organism evidence="1 2">
    <name type="scientific">[Myrmecia] bisecta</name>
    <dbReference type="NCBI Taxonomy" id="41462"/>
    <lineage>
        <taxon>Eukaryota</taxon>
        <taxon>Viridiplantae</taxon>
        <taxon>Chlorophyta</taxon>
        <taxon>core chlorophytes</taxon>
        <taxon>Trebouxiophyceae</taxon>
        <taxon>Trebouxiales</taxon>
        <taxon>Trebouxiaceae</taxon>
        <taxon>Myrmecia</taxon>
    </lineage>
</organism>
<dbReference type="AlphaFoldDB" id="A0AAW1PI06"/>
<protein>
    <submittedName>
        <fullName evidence="1">Uncharacterized protein</fullName>
    </submittedName>
</protein>